<sequence>MFCLSKILTSNVRPLFMLKNISSMATLASPTATYSGIVSDTLTQIYNKYHYKNDIKLAKTTCQAARFLDEYLSHYEERKNNENTVFLCHIYHMFVEFLFNTLEIVENDRYTTNTHDLENIHYNIFTNTHFNKSCGSEKGPHGETSLFMISYIAQKIKYDYNITFEEFKRHACHVDAYIEKMMTYLREKHLVNEQRDGDKAHINEIPSII</sequence>
<protein>
    <submittedName>
        <fullName evidence="1">Uncharacterized protein</fullName>
    </submittedName>
</protein>
<comment type="caution">
    <text evidence="1">The sequence shown here is derived from an EMBL/GenBank/DDBJ whole genome shotgun (WGS) entry which is preliminary data.</text>
</comment>
<dbReference type="AlphaFoldDB" id="A0A815JII9"/>
<evidence type="ECO:0000313" key="1">
    <source>
        <dbReference type="EMBL" id="CAF1379871.1"/>
    </source>
</evidence>
<proteinExistence type="predicted"/>
<dbReference type="Proteomes" id="UP000663889">
    <property type="component" value="Unassembled WGS sequence"/>
</dbReference>
<name>A0A815JII9_9BILA</name>
<reference evidence="1" key="1">
    <citation type="submission" date="2021-02" db="EMBL/GenBank/DDBJ databases">
        <authorList>
            <person name="Nowell W R."/>
        </authorList>
    </citation>
    <scope>NUCLEOTIDE SEQUENCE</scope>
</reference>
<evidence type="ECO:0000313" key="2">
    <source>
        <dbReference type="Proteomes" id="UP000663889"/>
    </source>
</evidence>
<organism evidence="1 2">
    <name type="scientific">Rotaria sordida</name>
    <dbReference type="NCBI Taxonomy" id="392033"/>
    <lineage>
        <taxon>Eukaryota</taxon>
        <taxon>Metazoa</taxon>
        <taxon>Spiralia</taxon>
        <taxon>Gnathifera</taxon>
        <taxon>Rotifera</taxon>
        <taxon>Eurotatoria</taxon>
        <taxon>Bdelloidea</taxon>
        <taxon>Philodinida</taxon>
        <taxon>Philodinidae</taxon>
        <taxon>Rotaria</taxon>
    </lineage>
</organism>
<gene>
    <name evidence="1" type="ORF">SEV965_LOCUS30357</name>
</gene>
<dbReference type="EMBL" id="CAJNOU010003257">
    <property type="protein sequence ID" value="CAF1379871.1"/>
    <property type="molecule type" value="Genomic_DNA"/>
</dbReference>
<accession>A0A815JII9</accession>